<organism evidence="3 5">
    <name type="scientific">Bacillus thuringiensis</name>
    <dbReference type="NCBI Taxonomy" id="1428"/>
    <lineage>
        <taxon>Bacteria</taxon>
        <taxon>Bacillati</taxon>
        <taxon>Bacillota</taxon>
        <taxon>Bacilli</taxon>
        <taxon>Bacillales</taxon>
        <taxon>Bacillaceae</taxon>
        <taxon>Bacillus</taxon>
        <taxon>Bacillus cereus group</taxon>
    </lineage>
</organism>
<dbReference type="EMBL" id="CP053977">
    <property type="protein sequence ID" value="QKH22494.1"/>
    <property type="molecule type" value="Genomic_DNA"/>
</dbReference>
<reference evidence="2 4" key="1">
    <citation type="journal article" date="2015" name="Genome Announc.">
        <title>Complete genome sequences for 35 biothreat assay-relevant bacillus species.</title>
        <authorList>
            <person name="Johnson S.L."/>
            <person name="Daligault H.E."/>
            <person name="Davenport K.W."/>
            <person name="Jaissle J."/>
            <person name="Frey K.G."/>
            <person name="Ladner J.T."/>
            <person name="Broomall S.M."/>
            <person name="Bishop-Lilly K.A."/>
            <person name="Bruce D.C."/>
            <person name="Gibbons H.S."/>
            <person name="Coyne S.R."/>
            <person name="Lo C.C."/>
            <person name="Meincke L."/>
            <person name="Munk A.C."/>
            <person name="Koroleva G.I."/>
            <person name="Rosenzweig C.N."/>
            <person name="Palacios G.F."/>
            <person name="Redden C.L."/>
            <person name="Minogue T.D."/>
            <person name="Chain P.S."/>
        </authorList>
    </citation>
    <scope>NUCLEOTIDE SEQUENCE [LARGE SCALE GENOMIC DNA]</scope>
    <source>
        <strain evidence="2 4">HD1011</strain>
        <plasmid evidence="2 4">3</plasmid>
    </source>
</reference>
<keyword evidence="1" id="KW-0472">Membrane</keyword>
<protein>
    <recommendedName>
        <fullName evidence="6">Class IIb bacteriocin, lactobin A/cerein 7B family</fullName>
    </recommendedName>
</protein>
<geneLocation type="plasmid" evidence="2 4">
    <name>3</name>
</geneLocation>
<geneLocation type="plasmid" evidence="3 5">
    <name>unnamed1</name>
</geneLocation>
<dbReference type="Proteomes" id="UP000031876">
    <property type="component" value="Plasmid 3"/>
</dbReference>
<reference evidence="3 5" key="2">
    <citation type="submission" date="2020-05" db="EMBL/GenBank/DDBJ databases">
        <title>FDA dAtabase for Regulatory Grade micrObial Sequences (FDA-ARGOS): Supporting development and validation of Infectious Disease Dx tests.</title>
        <authorList>
            <person name="Nelson B."/>
            <person name="Plummer A."/>
            <person name="Tallon L."/>
            <person name="Sadzewicz L."/>
            <person name="Zhao X."/>
            <person name="Vavikolanu K."/>
            <person name="Mehta A."/>
            <person name="Aluvathingal J."/>
            <person name="Nadendla S."/>
            <person name="Myers T."/>
            <person name="Yan Y."/>
            <person name="Sichtig H."/>
        </authorList>
    </citation>
    <scope>NUCLEOTIDE SEQUENCE [LARGE SCALE GENOMIC DNA]</scope>
    <source>
        <strain evidence="3 5">FDAARGOS_795</strain>
        <plasmid evidence="3 5">unnamed1</plasmid>
    </source>
</reference>
<dbReference type="AlphaFoldDB" id="A0A0B5NB39"/>
<evidence type="ECO:0000313" key="3">
    <source>
        <dbReference type="EMBL" id="QKH22494.1"/>
    </source>
</evidence>
<keyword evidence="1" id="KW-1133">Transmembrane helix</keyword>
<evidence type="ECO:0000313" key="5">
    <source>
        <dbReference type="Proteomes" id="UP000501107"/>
    </source>
</evidence>
<keyword evidence="3" id="KW-0614">Plasmid</keyword>
<dbReference type="KEGG" id="btw:BF38_6155"/>
<evidence type="ECO:0000313" key="2">
    <source>
        <dbReference type="EMBL" id="AJG73635.1"/>
    </source>
</evidence>
<accession>A0A0B5NB39</accession>
<evidence type="ECO:0000313" key="4">
    <source>
        <dbReference type="Proteomes" id="UP000031876"/>
    </source>
</evidence>
<dbReference type="RefSeq" id="WP_003298854.1">
    <property type="nucleotide sequence ID" value="NZ_CP009332.1"/>
</dbReference>
<keyword evidence="1" id="KW-0812">Transmembrane</keyword>
<dbReference type="Proteomes" id="UP000501107">
    <property type="component" value="Plasmid unnamed1"/>
</dbReference>
<feature type="transmembrane region" description="Helical" evidence="1">
    <location>
        <begin position="30"/>
        <end position="50"/>
    </location>
</feature>
<sequence>MKEIIGTENLKKLDEKELLEIAGGGKPYEYSGSIIVGGVILVGAGVLGILDGKYK</sequence>
<evidence type="ECO:0008006" key="6">
    <source>
        <dbReference type="Google" id="ProtNLM"/>
    </source>
</evidence>
<name>A0A0B5NB39_BACTU</name>
<evidence type="ECO:0000256" key="1">
    <source>
        <dbReference type="SAM" id="Phobius"/>
    </source>
</evidence>
<dbReference type="EMBL" id="CP009332">
    <property type="protein sequence ID" value="AJG73635.1"/>
    <property type="molecule type" value="Genomic_DNA"/>
</dbReference>
<proteinExistence type="predicted"/>
<gene>
    <name evidence="2" type="ORF">BF38_6155</name>
    <name evidence="3" type="ORF">FOC89_00480</name>
</gene>